<dbReference type="CDD" id="cd04369">
    <property type="entry name" value="Bromodomain"/>
    <property type="match status" value="1"/>
</dbReference>
<evidence type="ECO:0000259" key="10">
    <source>
        <dbReference type="PROSITE" id="PS50014"/>
    </source>
</evidence>
<keyword evidence="2" id="KW-0677">Repeat</keyword>
<feature type="domain" description="Bromo" evidence="10">
    <location>
        <begin position="362"/>
        <end position="432"/>
    </location>
</feature>
<comment type="subcellular location">
    <subcellularLocation>
        <location evidence="1">Nucleus</location>
    </subcellularLocation>
</comment>
<dbReference type="GO" id="GO:0006325">
    <property type="term" value="P:chromatin organization"/>
    <property type="evidence" value="ECO:0007669"/>
    <property type="project" value="UniProtKB-KW"/>
</dbReference>
<dbReference type="InterPro" id="IPR001025">
    <property type="entry name" value="BAH_dom"/>
</dbReference>
<gene>
    <name evidence="12" type="ORF">Ciccas_009257</name>
</gene>
<feature type="domain" description="Bromo" evidence="10">
    <location>
        <begin position="643"/>
        <end position="713"/>
    </location>
</feature>
<dbReference type="PROSITE" id="PS50014">
    <property type="entry name" value="BROMODOMAIN_2"/>
    <property type="match status" value="4"/>
</dbReference>
<protein>
    <recommendedName>
        <fullName evidence="14">Protein polybromo-1</fullName>
    </recommendedName>
</protein>
<dbReference type="GO" id="GO:0005694">
    <property type="term" value="C:chromosome"/>
    <property type="evidence" value="ECO:0007669"/>
    <property type="project" value="UniProtKB-ARBA"/>
</dbReference>
<evidence type="ECO:0008006" key="14">
    <source>
        <dbReference type="Google" id="ProtNLM"/>
    </source>
</evidence>
<feature type="domain" description="Bromo" evidence="10">
    <location>
        <begin position="178"/>
        <end position="248"/>
    </location>
</feature>
<feature type="domain" description="BAH" evidence="11">
    <location>
        <begin position="1136"/>
        <end position="1249"/>
    </location>
</feature>
<dbReference type="InterPro" id="IPR018359">
    <property type="entry name" value="Bromodomain_CS"/>
</dbReference>
<evidence type="ECO:0000256" key="5">
    <source>
        <dbReference type="ARBA" id="ARBA00023117"/>
    </source>
</evidence>
<dbReference type="PANTHER" id="PTHR16062">
    <property type="entry name" value="SWI/SNF-RELATED"/>
    <property type="match status" value="1"/>
</dbReference>
<evidence type="ECO:0000256" key="4">
    <source>
        <dbReference type="ARBA" id="ARBA00023015"/>
    </source>
</evidence>
<dbReference type="InterPro" id="IPR037382">
    <property type="entry name" value="Rsc/polybromo"/>
</dbReference>
<dbReference type="Gene3D" id="1.20.920.10">
    <property type="entry name" value="Bromodomain-like"/>
    <property type="match status" value="6"/>
</dbReference>
<comment type="caution">
    <text evidence="12">The sequence shown here is derived from an EMBL/GenBank/DDBJ whole genome shotgun (WGS) entry which is preliminary data.</text>
</comment>
<feature type="domain" description="BAH" evidence="11">
    <location>
        <begin position="945"/>
        <end position="1060"/>
    </location>
</feature>
<proteinExistence type="predicted"/>
<feature type="compositionally biased region" description="Polar residues" evidence="9">
    <location>
        <begin position="1347"/>
        <end position="1358"/>
    </location>
</feature>
<dbReference type="PROSITE" id="PS51038">
    <property type="entry name" value="BAH"/>
    <property type="match status" value="2"/>
</dbReference>
<feature type="region of interest" description="Disordered" evidence="9">
    <location>
        <begin position="454"/>
        <end position="487"/>
    </location>
</feature>
<feature type="compositionally biased region" description="Acidic residues" evidence="9">
    <location>
        <begin position="308"/>
        <end position="332"/>
    </location>
</feature>
<dbReference type="Pfam" id="PF01426">
    <property type="entry name" value="BAH"/>
    <property type="match status" value="2"/>
</dbReference>
<organism evidence="12 13">
    <name type="scientific">Cichlidogyrus casuarinus</name>
    <dbReference type="NCBI Taxonomy" id="1844966"/>
    <lineage>
        <taxon>Eukaryota</taxon>
        <taxon>Metazoa</taxon>
        <taxon>Spiralia</taxon>
        <taxon>Lophotrochozoa</taxon>
        <taxon>Platyhelminthes</taxon>
        <taxon>Monogenea</taxon>
        <taxon>Monopisthocotylea</taxon>
        <taxon>Dactylogyridea</taxon>
        <taxon>Ancyrocephalidae</taxon>
        <taxon>Cichlidogyrus</taxon>
    </lineage>
</organism>
<dbReference type="SUPFAM" id="SSF47370">
    <property type="entry name" value="Bromodomain"/>
    <property type="match status" value="5"/>
</dbReference>
<feature type="domain" description="Bromo" evidence="10">
    <location>
        <begin position="516"/>
        <end position="586"/>
    </location>
</feature>
<keyword evidence="5 8" id="KW-0103">Bromodomain</keyword>
<feature type="region of interest" description="Disordered" evidence="9">
    <location>
        <begin position="1340"/>
        <end position="1411"/>
    </location>
</feature>
<evidence type="ECO:0000313" key="13">
    <source>
        <dbReference type="Proteomes" id="UP001626550"/>
    </source>
</evidence>
<accession>A0ABD2PYY8</accession>
<feature type="region of interest" description="Disordered" evidence="9">
    <location>
        <begin position="127"/>
        <end position="157"/>
    </location>
</feature>
<dbReference type="PROSITE" id="PS00633">
    <property type="entry name" value="BROMODOMAIN_1"/>
    <property type="match status" value="3"/>
</dbReference>
<dbReference type="Pfam" id="PF00439">
    <property type="entry name" value="Bromodomain"/>
    <property type="match status" value="4"/>
</dbReference>
<dbReference type="SMART" id="SM00439">
    <property type="entry name" value="BAH"/>
    <property type="match status" value="2"/>
</dbReference>
<feature type="region of interest" description="Disordered" evidence="9">
    <location>
        <begin position="308"/>
        <end position="335"/>
    </location>
</feature>
<dbReference type="Proteomes" id="UP001626550">
    <property type="component" value="Unassembled WGS sequence"/>
</dbReference>
<evidence type="ECO:0000256" key="3">
    <source>
        <dbReference type="ARBA" id="ARBA00022853"/>
    </source>
</evidence>
<evidence type="ECO:0000256" key="6">
    <source>
        <dbReference type="ARBA" id="ARBA00023163"/>
    </source>
</evidence>
<feature type="compositionally biased region" description="Polar residues" evidence="9">
    <location>
        <begin position="1395"/>
        <end position="1405"/>
    </location>
</feature>
<keyword evidence="7" id="KW-0539">Nucleus</keyword>
<dbReference type="SMART" id="SM00297">
    <property type="entry name" value="BROMO"/>
    <property type="match status" value="5"/>
</dbReference>
<keyword evidence="13" id="KW-1185">Reference proteome</keyword>
<dbReference type="PRINTS" id="PR00503">
    <property type="entry name" value="BROMODOMAIN"/>
</dbReference>
<name>A0ABD2PYY8_9PLAT</name>
<evidence type="ECO:0000256" key="1">
    <source>
        <dbReference type="ARBA" id="ARBA00004123"/>
    </source>
</evidence>
<dbReference type="InterPro" id="IPR043151">
    <property type="entry name" value="BAH_sf"/>
</dbReference>
<sequence length="1411" mass="160306">MVQDNILFTRHIDTITTGALRRWWQMTKRGSSASSDESSTPKKRVKNIYWDILNRLRKEENHFDKELDIIEEKVKANEYTSTDELANDVHQIVGEAKSLHEPTSLEFGYACTLGEALHRIRSELQPLSEVSNTSTRSGRSRSAKEDISDTESNNSSSTATDTLLAAYFSLIVNYRTDEGKIVSATFKVLPSRSVYPQYYQVIKEPVDLRLIAQNIVNGRYESLDEMEKDLNLMVKNARAFNEPKSDIYQDALALQRVIKTKKQEAELTPKRTRGSSRRGSSLPPQDLCEEYANLKSPQAADFAIPVDEDDDEDELSSQEGEEEEGISVDDDASSCSTLTPARLKATMGSPKWAMLKLIERVTQQENSSNFLRLPSRKVYPDYYEDIKEPVCLYMIKRKIKNNEYDSVQHCFEDVQLMCRNAFEYNVEESQIYKDAQNIMSVALETFADLKKNHPNSLNSVQKSAPSSPSSIGAGGTSRKMSLAGPHKGRIKLSEDELRLRRMTSLFNHMNQHEEENGHHPQPSFRELPSRDKYPEFYAQVRNPISMTMIEEKWQSNGYTKYEEMSVDFSSMLNDFKAVFPSESQYHRDACILESVLKKRLRAMQADKRREERKQQKQSVAVAKCGEQLLMAQVFQAIREYKATDRVLSDPFWRLPAKEDLPEYYKYIRKPVEMSAIGVNILTNAYENFDACLDDLFLMFDNACKFNEPSSQIYADSVLLHCVALKKRDRLLPAETMSQCEVQHSFRKMITHLHNALLTACDPDGRGYVDSLIAGDGTETAATSPTAVRLEALHKAVAHSAYTRMDHFQHDWLQVLQRARTGEVDSPATLQQRLDAIELVRLHNVDSATSRIRVRRWIKVRDEAFAKVSSVAPPDSETAFQSLTREYQCITRANHNFTLPDLEKQLAREAHDYPIKRFTDDVAEGTVATLLDGQTVVETLPLSADSSLHQGEFIYFGEERRIGRVVRMALAGSDPHGASIFVAIYYTPTEAKPSRRRRLLPNEIFRTGSIEHIKLQQVKGKCVVTTVGQLSRSTPSNFNSKDVYVCETHYSVQGHLFTKINHECPLAASVGVQWESKSTPKLPTRLPPQEPLPNVLAQVCKNKYDFMEFPSRREFANVATQNEDDKELFDQMQHKASFVKVGDCVYLDGTGDIVRVDKIWRLNGEVKFSGAKFVKPASVEHMPTRLFMPREIYMSDAPHEVYELQTVKAKCHIMRPADFVMARPIEFKDEDVYVCNSKYFEKEKVIRRLKTGLKRFQLDALSEQDEYLIIPYTPLRKEGSPATHCPGPIDEFYLNLPPENAIPFVHNVCADFLKNNPVNKNLFGLLPSKAPLSPIPVPEPVALPPPVSTESSTKKSLSIQAWDDDDELERGELRRGSSLSIRWSETFAGPPGPSEGRTTPNTQTAASDLCFS</sequence>
<evidence type="ECO:0000256" key="8">
    <source>
        <dbReference type="PROSITE-ProRule" id="PRU00035"/>
    </source>
</evidence>
<evidence type="ECO:0000256" key="2">
    <source>
        <dbReference type="ARBA" id="ARBA00022737"/>
    </source>
</evidence>
<dbReference type="InterPro" id="IPR001487">
    <property type="entry name" value="Bromodomain"/>
</dbReference>
<dbReference type="GO" id="GO:0005634">
    <property type="term" value="C:nucleus"/>
    <property type="evidence" value="ECO:0007669"/>
    <property type="project" value="UniProtKB-SubCell"/>
</dbReference>
<keyword evidence="3" id="KW-0156">Chromatin regulator</keyword>
<dbReference type="Gene3D" id="2.30.30.490">
    <property type="match status" value="2"/>
</dbReference>
<feature type="region of interest" description="Disordered" evidence="9">
    <location>
        <begin position="263"/>
        <end position="285"/>
    </location>
</feature>
<evidence type="ECO:0000256" key="9">
    <source>
        <dbReference type="SAM" id="MobiDB-lite"/>
    </source>
</evidence>
<evidence type="ECO:0000259" key="11">
    <source>
        <dbReference type="PROSITE" id="PS51038"/>
    </source>
</evidence>
<reference evidence="12 13" key="1">
    <citation type="submission" date="2024-11" db="EMBL/GenBank/DDBJ databases">
        <title>Adaptive evolution of stress response genes in parasites aligns with host niche diversity.</title>
        <authorList>
            <person name="Hahn C."/>
            <person name="Resl P."/>
        </authorList>
    </citation>
    <scope>NUCLEOTIDE SEQUENCE [LARGE SCALE GENOMIC DNA]</scope>
    <source>
        <strain evidence="12">EGGRZ-B1_66</strain>
        <tissue evidence="12">Body</tissue>
    </source>
</reference>
<dbReference type="PANTHER" id="PTHR16062:SF22">
    <property type="entry name" value="HISTONE-LYSINE N-METHYLTRANSFERASE ASH1L"/>
    <property type="match status" value="1"/>
</dbReference>
<keyword evidence="4" id="KW-0805">Transcription regulation</keyword>
<evidence type="ECO:0000313" key="12">
    <source>
        <dbReference type="EMBL" id="KAL3312157.1"/>
    </source>
</evidence>
<dbReference type="EMBL" id="JBJKFK010001823">
    <property type="protein sequence ID" value="KAL3312157.1"/>
    <property type="molecule type" value="Genomic_DNA"/>
</dbReference>
<keyword evidence="6" id="KW-0804">Transcription</keyword>
<dbReference type="InterPro" id="IPR036427">
    <property type="entry name" value="Bromodomain-like_sf"/>
</dbReference>
<evidence type="ECO:0000256" key="7">
    <source>
        <dbReference type="ARBA" id="ARBA00023242"/>
    </source>
</evidence>